<dbReference type="EMBL" id="JAAGNN010000001">
    <property type="protein sequence ID" value="KAF4093907.1"/>
    <property type="molecule type" value="Genomic_DNA"/>
</dbReference>
<accession>A0A7J6BH04</accession>
<evidence type="ECO:0000313" key="3">
    <source>
        <dbReference type="Proteomes" id="UP000593565"/>
    </source>
</evidence>
<feature type="coiled-coil region" evidence="1">
    <location>
        <begin position="43"/>
        <end position="77"/>
    </location>
</feature>
<dbReference type="Proteomes" id="UP000593565">
    <property type="component" value="Unassembled WGS sequence"/>
</dbReference>
<dbReference type="GO" id="GO:0055117">
    <property type="term" value="P:regulation of cardiac muscle contraction"/>
    <property type="evidence" value="ECO:0007669"/>
    <property type="project" value="TreeGrafter"/>
</dbReference>
<dbReference type="InterPro" id="IPR039320">
    <property type="entry name" value="RNF207"/>
</dbReference>
<evidence type="ECO:0000313" key="2">
    <source>
        <dbReference type="EMBL" id="KAF4093907.1"/>
    </source>
</evidence>
<name>A0A7J6BH04_AMEME</name>
<protein>
    <recommendedName>
        <fullName evidence="4">RING finger protein 207</fullName>
    </recommendedName>
</protein>
<organism evidence="2 3">
    <name type="scientific">Ameiurus melas</name>
    <name type="common">Black bullhead</name>
    <name type="synonym">Silurus melas</name>
    <dbReference type="NCBI Taxonomy" id="219545"/>
    <lineage>
        <taxon>Eukaryota</taxon>
        <taxon>Metazoa</taxon>
        <taxon>Chordata</taxon>
        <taxon>Craniata</taxon>
        <taxon>Vertebrata</taxon>
        <taxon>Euteleostomi</taxon>
        <taxon>Actinopterygii</taxon>
        <taxon>Neopterygii</taxon>
        <taxon>Teleostei</taxon>
        <taxon>Ostariophysi</taxon>
        <taxon>Siluriformes</taxon>
        <taxon>Ictaluridae</taxon>
        <taxon>Ameiurus</taxon>
    </lineage>
</organism>
<reference evidence="2 3" key="1">
    <citation type="submission" date="2020-02" db="EMBL/GenBank/DDBJ databases">
        <title>A chromosome-scale genome assembly of the black bullhead catfish (Ameiurus melas).</title>
        <authorList>
            <person name="Wen M."/>
            <person name="Zham M."/>
            <person name="Cabau C."/>
            <person name="Klopp C."/>
            <person name="Donnadieu C."/>
            <person name="Roques C."/>
            <person name="Bouchez O."/>
            <person name="Lampietro C."/>
            <person name="Jouanno E."/>
            <person name="Herpin A."/>
            <person name="Louis A."/>
            <person name="Berthelot C."/>
            <person name="Parey E."/>
            <person name="Roest-Crollius H."/>
            <person name="Braasch I."/>
            <person name="Postlethwait J."/>
            <person name="Robinson-Rechavi M."/>
            <person name="Echchiki A."/>
            <person name="Begum T."/>
            <person name="Montfort J."/>
            <person name="Schartl M."/>
            <person name="Bobe J."/>
            <person name="Guiguen Y."/>
        </authorList>
    </citation>
    <scope>NUCLEOTIDE SEQUENCE [LARGE SCALE GENOMIC DNA]</scope>
    <source>
        <strain evidence="2">M_S1</strain>
        <tissue evidence="2">Blood</tissue>
    </source>
</reference>
<comment type="caution">
    <text evidence="2">The sequence shown here is derived from an EMBL/GenBank/DDBJ whole genome shotgun (WGS) entry which is preliminary data.</text>
</comment>
<keyword evidence="3" id="KW-1185">Reference proteome</keyword>
<proteinExistence type="predicted"/>
<keyword evidence="1" id="KW-0175">Coiled coil</keyword>
<dbReference type="GO" id="GO:0044325">
    <property type="term" value="F:transmembrane transporter binding"/>
    <property type="evidence" value="ECO:0007669"/>
    <property type="project" value="TreeGrafter"/>
</dbReference>
<dbReference type="GO" id="GO:0048471">
    <property type="term" value="C:perinuclear region of cytoplasm"/>
    <property type="evidence" value="ECO:0007669"/>
    <property type="project" value="TreeGrafter"/>
</dbReference>
<dbReference type="GO" id="GO:1901207">
    <property type="term" value="P:regulation of heart looping"/>
    <property type="evidence" value="ECO:0007669"/>
    <property type="project" value="TreeGrafter"/>
</dbReference>
<dbReference type="PANTHER" id="PTHR22635">
    <property type="entry name" value="RING FINGER PROTEIN 207"/>
    <property type="match status" value="1"/>
</dbReference>
<dbReference type="PANTHER" id="PTHR22635:SF0">
    <property type="entry name" value="RING FINGER PROTEIN 207"/>
    <property type="match status" value="1"/>
</dbReference>
<dbReference type="AlphaFoldDB" id="A0A7J6BH04"/>
<evidence type="ECO:0008006" key="4">
    <source>
        <dbReference type="Google" id="ProtNLM"/>
    </source>
</evidence>
<evidence type="ECO:0000256" key="1">
    <source>
        <dbReference type="SAM" id="Coils"/>
    </source>
</evidence>
<dbReference type="Gene3D" id="1.20.58.1540">
    <property type="entry name" value="Actin interacting protein 3, C-terminal domain"/>
    <property type="match status" value="1"/>
</dbReference>
<sequence>MSSLSLSAMPQVPSLGRRAASHRYICTKVLLAKGEETPFTEHCHNYENQYQLLQTEIQKLKDQMQKLHRDLTKHHSLINMDSVEEILERSLHIDEQIEAQHSAMKTLRSMFEEACEETFQTVTNEQEIYEAQLHDLLQLKQENSYLMTITRQIGPYILSIAKVKERLDPRFQEPKELEDDRTETMLKIYEDCTVTNESQHSNDECPFTVCSRDSHRNKKAGILQHEVPKNSNHSCQSKHRNISETPLCKELPF</sequence>
<gene>
    <name evidence="2" type="ORF">AMELA_G00006840</name>
</gene>
<dbReference type="GO" id="GO:0030544">
    <property type="term" value="F:Hsp70 protein binding"/>
    <property type="evidence" value="ECO:0007669"/>
    <property type="project" value="InterPro"/>
</dbReference>